<dbReference type="GO" id="GO:0000373">
    <property type="term" value="P:Group II intron splicing"/>
    <property type="evidence" value="ECO:0007669"/>
    <property type="project" value="UniProtKB-ARBA"/>
</dbReference>
<evidence type="ECO:0000259" key="11">
    <source>
        <dbReference type="PROSITE" id="PS51295"/>
    </source>
</evidence>
<sequence>MERFDVGLKGIMQELVASVHQKWRRDSEVVKFKFGIPLSTHKKKAHQLLESKIGGIVIWRSGSSIVLYRGMTYKLPCVEFYKKVNHVDNSLLVGSGSDREASVQETVETTEPFIQDSEEYLKDMSENELMEMCDLNHLLDELGPRFIDWTGRQPLPVDADLFLPYGLGPCLTNKEMTNFRRLARTTAPHFGLGRNRDLQGIASVMVKLWETSAIAKIAIKRGVPFTNNDRMAEELGKLTGGTLLSRNKEYIVFYRGNDFLPPVDAGKKILCILNIE</sequence>
<protein>
    <recommendedName>
        <fullName evidence="11">CRM domain-containing protein</fullName>
    </recommendedName>
</protein>
<dbReference type="InterPro" id="IPR035920">
    <property type="entry name" value="YhbY-like_sf"/>
</dbReference>
<dbReference type="SMART" id="SM01103">
    <property type="entry name" value="CRS1_YhbY"/>
    <property type="match status" value="2"/>
</dbReference>
<evidence type="ECO:0000313" key="13">
    <source>
        <dbReference type="Proteomes" id="UP000000226"/>
    </source>
</evidence>
<evidence type="ECO:0000256" key="1">
    <source>
        <dbReference type="ARBA" id="ARBA00004229"/>
    </source>
</evidence>
<evidence type="ECO:0000256" key="7">
    <source>
        <dbReference type="ARBA" id="ARBA00022946"/>
    </source>
</evidence>
<dbReference type="OrthoDB" id="551352at2759"/>
<feature type="domain" description="CRM" evidence="11">
    <location>
        <begin position="169"/>
        <end position="266"/>
    </location>
</feature>
<evidence type="ECO:0000256" key="3">
    <source>
        <dbReference type="ARBA" id="ARBA00022640"/>
    </source>
</evidence>
<dbReference type="EMBL" id="CM002295">
    <property type="protein sequence ID" value="ESW13678.1"/>
    <property type="molecule type" value="Genomic_DNA"/>
</dbReference>
<evidence type="ECO:0000256" key="9">
    <source>
        <dbReference type="ARBA" id="ARBA00023274"/>
    </source>
</evidence>
<dbReference type="PANTHER" id="PTHR31846:SF7">
    <property type="entry name" value="CRS1 _ YHBY (CRM) DOMAIN-CONTAINING PROTEIN"/>
    <property type="match status" value="1"/>
</dbReference>
<keyword evidence="5" id="KW-0677">Repeat</keyword>
<keyword evidence="8" id="KW-0508">mRNA splicing</keyword>
<dbReference type="GO" id="GO:0003729">
    <property type="term" value="F:mRNA binding"/>
    <property type="evidence" value="ECO:0007669"/>
    <property type="project" value="InterPro"/>
</dbReference>
<dbReference type="Pfam" id="PF01985">
    <property type="entry name" value="CRS1_YhbY"/>
    <property type="match status" value="2"/>
</dbReference>
<reference evidence="13" key="1">
    <citation type="journal article" date="2014" name="Nat. Genet.">
        <title>A reference genome for common bean and genome-wide analysis of dual domestications.</title>
        <authorList>
            <person name="Schmutz J."/>
            <person name="McClean P.E."/>
            <person name="Mamidi S."/>
            <person name="Wu G.A."/>
            <person name="Cannon S.B."/>
            <person name="Grimwood J."/>
            <person name="Jenkins J."/>
            <person name="Shu S."/>
            <person name="Song Q."/>
            <person name="Chavarro C."/>
            <person name="Torres-Torres M."/>
            <person name="Geffroy V."/>
            <person name="Moghaddam S.M."/>
            <person name="Gao D."/>
            <person name="Abernathy B."/>
            <person name="Barry K."/>
            <person name="Blair M."/>
            <person name="Brick M.A."/>
            <person name="Chovatia M."/>
            <person name="Gepts P."/>
            <person name="Goodstein D.M."/>
            <person name="Gonzales M."/>
            <person name="Hellsten U."/>
            <person name="Hyten D.L."/>
            <person name="Jia G."/>
            <person name="Kelly J.D."/>
            <person name="Kudrna D."/>
            <person name="Lee R."/>
            <person name="Richard M.M."/>
            <person name="Miklas P.N."/>
            <person name="Osorno J.M."/>
            <person name="Rodrigues J."/>
            <person name="Thareau V."/>
            <person name="Urrea C.A."/>
            <person name="Wang M."/>
            <person name="Yu Y."/>
            <person name="Zhang M."/>
            <person name="Wing R.A."/>
            <person name="Cregan P.B."/>
            <person name="Rokhsar D.S."/>
            <person name="Jackson S.A."/>
        </authorList>
    </citation>
    <scope>NUCLEOTIDE SEQUENCE [LARGE SCALE GENOMIC DNA]</scope>
    <source>
        <strain evidence="13">cv. G19833</strain>
    </source>
</reference>
<evidence type="ECO:0000313" key="12">
    <source>
        <dbReference type="EMBL" id="ESW13678.1"/>
    </source>
</evidence>
<keyword evidence="4" id="KW-0507">mRNA processing</keyword>
<dbReference type="STRING" id="3885.V7BA02"/>
<dbReference type="FunFam" id="3.30.110.60:FF:000002">
    <property type="entry name" value="CRS2-associated factor 1, chloroplastic"/>
    <property type="match status" value="1"/>
</dbReference>
<gene>
    <name evidence="12" type="ORF">PHAVU_008G216400g</name>
</gene>
<keyword evidence="6 10" id="KW-0694">RNA-binding</keyword>
<dbReference type="GO" id="GO:0006397">
    <property type="term" value="P:mRNA processing"/>
    <property type="evidence" value="ECO:0007669"/>
    <property type="project" value="UniProtKB-KW"/>
</dbReference>
<feature type="domain" description="CRM" evidence="11">
    <location>
        <begin position="1"/>
        <end position="80"/>
    </location>
</feature>
<dbReference type="SMR" id="V7BA02"/>
<evidence type="ECO:0000256" key="6">
    <source>
        <dbReference type="ARBA" id="ARBA00022884"/>
    </source>
</evidence>
<dbReference type="Gene3D" id="3.30.110.60">
    <property type="entry name" value="YhbY-like"/>
    <property type="match status" value="2"/>
</dbReference>
<dbReference type="eggNOG" id="KOG1990">
    <property type="taxonomic scope" value="Eukaryota"/>
</dbReference>
<dbReference type="InterPro" id="IPR045278">
    <property type="entry name" value="CRS1/CFM2/CFM3"/>
</dbReference>
<feature type="non-terminal residue" evidence="12">
    <location>
        <position position="276"/>
    </location>
</feature>
<evidence type="ECO:0000256" key="8">
    <source>
        <dbReference type="ARBA" id="ARBA00023187"/>
    </source>
</evidence>
<accession>V7BA02</accession>
<dbReference type="GO" id="GO:0009507">
    <property type="term" value="C:chloroplast"/>
    <property type="evidence" value="ECO:0007669"/>
    <property type="project" value="UniProtKB-SubCell"/>
</dbReference>
<name>V7BA02_PHAVU</name>
<organism evidence="12 13">
    <name type="scientific">Phaseolus vulgaris</name>
    <name type="common">Kidney bean</name>
    <name type="synonym">French bean</name>
    <dbReference type="NCBI Taxonomy" id="3885"/>
    <lineage>
        <taxon>Eukaryota</taxon>
        <taxon>Viridiplantae</taxon>
        <taxon>Streptophyta</taxon>
        <taxon>Embryophyta</taxon>
        <taxon>Tracheophyta</taxon>
        <taxon>Spermatophyta</taxon>
        <taxon>Magnoliopsida</taxon>
        <taxon>eudicotyledons</taxon>
        <taxon>Gunneridae</taxon>
        <taxon>Pentapetalae</taxon>
        <taxon>rosids</taxon>
        <taxon>fabids</taxon>
        <taxon>Fabales</taxon>
        <taxon>Fabaceae</taxon>
        <taxon>Papilionoideae</taxon>
        <taxon>50 kb inversion clade</taxon>
        <taxon>NPAAA clade</taxon>
        <taxon>indigoferoid/millettioid clade</taxon>
        <taxon>Phaseoleae</taxon>
        <taxon>Phaseolus</taxon>
    </lineage>
</organism>
<keyword evidence="7" id="KW-0809">Transit peptide</keyword>
<keyword evidence="13" id="KW-1185">Reference proteome</keyword>
<dbReference type="PROSITE" id="PS51295">
    <property type="entry name" value="CRM"/>
    <property type="match status" value="2"/>
</dbReference>
<evidence type="ECO:0000256" key="4">
    <source>
        <dbReference type="ARBA" id="ARBA00022664"/>
    </source>
</evidence>
<dbReference type="OMA" id="QHMERDD"/>
<evidence type="ECO:0000256" key="10">
    <source>
        <dbReference type="PROSITE-ProRule" id="PRU00626"/>
    </source>
</evidence>
<keyword evidence="2" id="KW-0150">Chloroplast</keyword>
<dbReference type="Gramene" id="ESW13678">
    <property type="protein sequence ID" value="ESW13678"/>
    <property type="gene ID" value="PHAVU_008G216400g"/>
</dbReference>
<dbReference type="PANTHER" id="PTHR31846">
    <property type="entry name" value="CRS1 / YHBY (CRM) DOMAIN-CONTAINING PROTEIN"/>
    <property type="match status" value="1"/>
</dbReference>
<dbReference type="Proteomes" id="UP000000226">
    <property type="component" value="Chromosome 8"/>
</dbReference>
<keyword evidence="3" id="KW-0934">Plastid</keyword>
<comment type="subcellular location">
    <subcellularLocation>
        <location evidence="1">Plastid</location>
        <location evidence="1">Chloroplast</location>
    </subcellularLocation>
</comment>
<dbReference type="InterPro" id="IPR001890">
    <property type="entry name" value="RNA-binding_CRM"/>
</dbReference>
<keyword evidence="9" id="KW-0687">Ribonucleoprotein</keyword>
<dbReference type="AlphaFoldDB" id="V7BA02"/>
<dbReference type="GO" id="GO:1990904">
    <property type="term" value="C:ribonucleoprotein complex"/>
    <property type="evidence" value="ECO:0007669"/>
    <property type="project" value="UniProtKB-KW"/>
</dbReference>
<dbReference type="SUPFAM" id="SSF75471">
    <property type="entry name" value="YhbY-like"/>
    <property type="match status" value="2"/>
</dbReference>
<evidence type="ECO:0000256" key="5">
    <source>
        <dbReference type="ARBA" id="ARBA00022737"/>
    </source>
</evidence>
<proteinExistence type="predicted"/>
<evidence type="ECO:0000256" key="2">
    <source>
        <dbReference type="ARBA" id="ARBA00022528"/>
    </source>
</evidence>